<proteinExistence type="predicted"/>
<sequence>MSTQHMTNKAITSDEQSMASVTNLSYVSNEPVAKRTYRGRDNGKIVNFSRYARIGPGVQARITQGRNAGVLVQVIGLAGGGCFKVRSLSRPLYVIDPHTGLVNPTEMTAVIEKRRLCRVLGLPKAFDRERYRNRMESWRPETRPELV</sequence>
<organism evidence="1 2">
    <name type="scientific">Neopusillimonas maritima</name>
    <dbReference type="NCBI Taxonomy" id="2026239"/>
    <lineage>
        <taxon>Bacteria</taxon>
        <taxon>Pseudomonadati</taxon>
        <taxon>Pseudomonadota</taxon>
        <taxon>Betaproteobacteria</taxon>
        <taxon>Burkholderiales</taxon>
        <taxon>Alcaligenaceae</taxon>
        <taxon>Neopusillimonas</taxon>
    </lineage>
</organism>
<dbReference type="EMBL" id="NQOU01000001">
    <property type="protein sequence ID" value="RII84368.1"/>
    <property type="molecule type" value="Genomic_DNA"/>
</dbReference>
<dbReference type="RefSeq" id="WP_119441143.1">
    <property type="nucleotide sequence ID" value="NZ_CP170494.1"/>
</dbReference>
<reference evidence="1 2" key="1">
    <citation type="submission" date="2017-08" db="EMBL/GenBank/DDBJ databases">
        <title>Pusillimonas indicus sp. nov., a member of the family Alcaligenaceae isolated from surface seawater.</title>
        <authorList>
            <person name="Li J."/>
        </authorList>
    </citation>
    <scope>NUCLEOTIDE SEQUENCE [LARGE SCALE GENOMIC DNA]</scope>
    <source>
        <strain evidence="1 2">17-4A</strain>
    </source>
</reference>
<accession>A0ABX9N0M3</accession>
<dbReference type="Proteomes" id="UP000266483">
    <property type="component" value="Unassembled WGS sequence"/>
</dbReference>
<name>A0ABX9N0M3_9BURK</name>
<protein>
    <submittedName>
        <fullName evidence="1">Uncharacterized protein</fullName>
    </submittedName>
</protein>
<keyword evidence="2" id="KW-1185">Reference proteome</keyword>
<evidence type="ECO:0000313" key="1">
    <source>
        <dbReference type="EMBL" id="RII84368.1"/>
    </source>
</evidence>
<comment type="caution">
    <text evidence="1">The sequence shown here is derived from an EMBL/GenBank/DDBJ whole genome shotgun (WGS) entry which is preliminary data.</text>
</comment>
<evidence type="ECO:0000313" key="2">
    <source>
        <dbReference type="Proteomes" id="UP000266483"/>
    </source>
</evidence>
<gene>
    <name evidence="1" type="ORF">CJO09_03920</name>
</gene>